<keyword evidence="8" id="KW-1185">Reference proteome</keyword>
<evidence type="ECO:0000313" key="7">
    <source>
        <dbReference type="EMBL" id="KAF8653215.1"/>
    </source>
</evidence>
<dbReference type="Gene3D" id="3.30.730.10">
    <property type="entry name" value="AP2/ERF domain"/>
    <property type="match status" value="1"/>
</dbReference>
<dbReference type="InterPro" id="IPR001471">
    <property type="entry name" value="AP2/ERF_dom"/>
</dbReference>
<dbReference type="InterPro" id="IPR044808">
    <property type="entry name" value="ERF_plant"/>
</dbReference>
<dbReference type="SMART" id="SM00380">
    <property type="entry name" value="AP2"/>
    <property type="match status" value="1"/>
</dbReference>
<evidence type="ECO:0000313" key="8">
    <source>
        <dbReference type="Proteomes" id="UP000636709"/>
    </source>
</evidence>
<organism evidence="7 8">
    <name type="scientific">Digitaria exilis</name>
    <dbReference type="NCBI Taxonomy" id="1010633"/>
    <lineage>
        <taxon>Eukaryota</taxon>
        <taxon>Viridiplantae</taxon>
        <taxon>Streptophyta</taxon>
        <taxon>Embryophyta</taxon>
        <taxon>Tracheophyta</taxon>
        <taxon>Spermatophyta</taxon>
        <taxon>Magnoliopsida</taxon>
        <taxon>Liliopsida</taxon>
        <taxon>Poales</taxon>
        <taxon>Poaceae</taxon>
        <taxon>PACMAD clade</taxon>
        <taxon>Panicoideae</taxon>
        <taxon>Panicodae</taxon>
        <taxon>Paniceae</taxon>
        <taxon>Anthephorinae</taxon>
        <taxon>Digitaria</taxon>
    </lineage>
</organism>
<evidence type="ECO:0000256" key="3">
    <source>
        <dbReference type="ARBA" id="ARBA00023125"/>
    </source>
</evidence>
<dbReference type="AlphaFoldDB" id="A0A835AAP3"/>
<dbReference type="PROSITE" id="PS51032">
    <property type="entry name" value="AP2_ERF"/>
    <property type="match status" value="1"/>
</dbReference>
<reference evidence="7" key="1">
    <citation type="submission" date="2020-07" db="EMBL/GenBank/DDBJ databases">
        <title>Genome sequence and genetic diversity analysis of an under-domesticated orphan crop, white fonio (Digitaria exilis).</title>
        <authorList>
            <person name="Bennetzen J.L."/>
            <person name="Chen S."/>
            <person name="Ma X."/>
            <person name="Wang X."/>
            <person name="Yssel A.E.J."/>
            <person name="Chaluvadi S.R."/>
            <person name="Johnson M."/>
            <person name="Gangashetty P."/>
            <person name="Hamidou F."/>
            <person name="Sanogo M.D."/>
            <person name="Zwaenepoel A."/>
            <person name="Wallace J."/>
            <person name="Van De Peer Y."/>
            <person name="Van Deynze A."/>
        </authorList>
    </citation>
    <scope>NUCLEOTIDE SEQUENCE</scope>
    <source>
        <tissue evidence="7">Leaves</tissue>
    </source>
</reference>
<evidence type="ECO:0000256" key="2">
    <source>
        <dbReference type="ARBA" id="ARBA00023015"/>
    </source>
</evidence>
<dbReference type="PRINTS" id="PR00367">
    <property type="entry name" value="ETHRSPELEMNT"/>
</dbReference>
<dbReference type="GO" id="GO:0009873">
    <property type="term" value="P:ethylene-activated signaling pathway"/>
    <property type="evidence" value="ECO:0007669"/>
    <property type="project" value="InterPro"/>
</dbReference>
<evidence type="ECO:0000256" key="5">
    <source>
        <dbReference type="ARBA" id="ARBA00023242"/>
    </source>
</evidence>
<evidence type="ECO:0000259" key="6">
    <source>
        <dbReference type="PROSITE" id="PS51032"/>
    </source>
</evidence>
<protein>
    <recommendedName>
        <fullName evidence="6">AP2/ERF domain-containing protein</fullName>
    </recommendedName>
</protein>
<comment type="caution">
    <text evidence="7">The sequence shown here is derived from an EMBL/GenBank/DDBJ whole genome shotgun (WGS) entry which is preliminary data.</text>
</comment>
<keyword evidence="4" id="KW-0804">Transcription</keyword>
<evidence type="ECO:0000256" key="4">
    <source>
        <dbReference type="ARBA" id="ARBA00023163"/>
    </source>
</evidence>
<keyword evidence="3" id="KW-0238">DNA-binding</keyword>
<dbReference type="Proteomes" id="UP000636709">
    <property type="component" value="Unassembled WGS sequence"/>
</dbReference>
<dbReference type="GO" id="GO:0005634">
    <property type="term" value="C:nucleus"/>
    <property type="evidence" value="ECO:0007669"/>
    <property type="project" value="UniProtKB-SubCell"/>
</dbReference>
<dbReference type="GO" id="GO:0003700">
    <property type="term" value="F:DNA-binding transcription factor activity"/>
    <property type="evidence" value="ECO:0007669"/>
    <property type="project" value="InterPro"/>
</dbReference>
<dbReference type="EMBL" id="JACEFO010002629">
    <property type="protein sequence ID" value="KAF8653215.1"/>
    <property type="molecule type" value="Genomic_DNA"/>
</dbReference>
<dbReference type="OrthoDB" id="786597at2759"/>
<comment type="subcellular location">
    <subcellularLocation>
        <location evidence="1">Nucleus</location>
    </subcellularLocation>
</comment>
<keyword evidence="5" id="KW-0539">Nucleus</keyword>
<sequence length="243" mass="25632">MRPSSPEPAPLPEAAEAAIIVAALSHVIAHGRAATSTPTTRGHVGQAACHLHDRSAYEQSLTTPAPHEVAPMASAAWPHQEAQKQGTAAAQRIYRGVRRRPWGKWAAEIRDPKKAARVWLGTFATPEAAARAYDAAALRLRGSGAKLNFPEDAPELPQPSPALVGSLQPCNGWNITMDGSTCPEMVLRRSATDVGDNGRFLGPWIIGSSSRAPVLSRSASPIVAPLLSERHGTGSSGIEDVGK</sequence>
<dbReference type="PANTHER" id="PTHR31190:SF421">
    <property type="entry name" value="ETHYLENE-RESPONSIVE TRANSCRIPTION FACTOR ERF110"/>
    <property type="match status" value="1"/>
</dbReference>
<accession>A0A835AAP3</accession>
<evidence type="ECO:0000256" key="1">
    <source>
        <dbReference type="ARBA" id="ARBA00004123"/>
    </source>
</evidence>
<dbReference type="PANTHER" id="PTHR31190">
    <property type="entry name" value="DNA-BINDING DOMAIN"/>
    <property type="match status" value="1"/>
</dbReference>
<dbReference type="CDD" id="cd00018">
    <property type="entry name" value="AP2"/>
    <property type="match status" value="1"/>
</dbReference>
<dbReference type="SUPFAM" id="SSF54171">
    <property type="entry name" value="DNA-binding domain"/>
    <property type="match status" value="1"/>
</dbReference>
<proteinExistence type="predicted"/>
<keyword evidence="2" id="KW-0805">Transcription regulation</keyword>
<feature type="domain" description="AP2/ERF" evidence="6">
    <location>
        <begin position="93"/>
        <end position="150"/>
    </location>
</feature>
<dbReference type="InterPro" id="IPR036955">
    <property type="entry name" value="AP2/ERF_dom_sf"/>
</dbReference>
<name>A0A835AAP3_9POAL</name>
<gene>
    <name evidence="7" type="ORF">HU200_062670</name>
</gene>
<dbReference type="Pfam" id="PF00847">
    <property type="entry name" value="AP2"/>
    <property type="match status" value="1"/>
</dbReference>
<dbReference type="GO" id="GO:0003677">
    <property type="term" value="F:DNA binding"/>
    <property type="evidence" value="ECO:0007669"/>
    <property type="project" value="UniProtKB-KW"/>
</dbReference>
<dbReference type="FunFam" id="3.30.730.10:FF:000001">
    <property type="entry name" value="Ethylene-responsive transcription factor 2"/>
    <property type="match status" value="1"/>
</dbReference>
<dbReference type="InterPro" id="IPR016177">
    <property type="entry name" value="DNA-bd_dom_sf"/>
</dbReference>